<dbReference type="InterPro" id="IPR052017">
    <property type="entry name" value="TSUP"/>
</dbReference>
<evidence type="ECO:0000313" key="8">
    <source>
        <dbReference type="EMBL" id="VAW36155.1"/>
    </source>
</evidence>
<dbReference type="Pfam" id="PF01925">
    <property type="entry name" value="TauE"/>
    <property type="match status" value="1"/>
</dbReference>
<evidence type="ECO:0000256" key="4">
    <source>
        <dbReference type="ARBA" id="ARBA00022692"/>
    </source>
</evidence>
<keyword evidence="4 7" id="KW-0812">Transmembrane</keyword>
<keyword evidence="2" id="KW-0813">Transport</keyword>
<feature type="transmembrane region" description="Helical" evidence="7">
    <location>
        <begin position="230"/>
        <end position="253"/>
    </location>
</feature>
<reference evidence="8" key="1">
    <citation type="submission" date="2018-06" db="EMBL/GenBank/DDBJ databases">
        <authorList>
            <person name="Zhirakovskaya E."/>
        </authorList>
    </citation>
    <scope>NUCLEOTIDE SEQUENCE</scope>
</reference>
<keyword evidence="5 7" id="KW-1133">Transmembrane helix</keyword>
<feature type="transmembrane region" description="Helical" evidence="7">
    <location>
        <begin position="176"/>
        <end position="196"/>
    </location>
</feature>
<dbReference type="AlphaFoldDB" id="A0A3B0UY22"/>
<evidence type="ECO:0000256" key="1">
    <source>
        <dbReference type="ARBA" id="ARBA00004651"/>
    </source>
</evidence>
<dbReference type="EMBL" id="UOEU01000614">
    <property type="protein sequence ID" value="VAW36155.1"/>
    <property type="molecule type" value="Genomic_DNA"/>
</dbReference>
<evidence type="ECO:0000256" key="5">
    <source>
        <dbReference type="ARBA" id="ARBA00022989"/>
    </source>
</evidence>
<protein>
    <recommendedName>
        <fullName evidence="9">Membrane transporter protein</fullName>
    </recommendedName>
</protein>
<evidence type="ECO:0000256" key="2">
    <source>
        <dbReference type="ARBA" id="ARBA00022448"/>
    </source>
</evidence>
<name>A0A3B0UY22_9ZZZZ</name>
<gene>
    <name evidence="8" type="ORF">MNBD_CHLOROFLEXI01-1100</name>
</gene>
<accession>A0A3B0UY22</accession>
<keyword evidence="6 7" id="KW-0472">Membrane</keyword>
<dbReference type="InterPro" id="IPR002781">
    <property type="entry name" value="TM_pro_TauE-like"/>
</dbReference>
<dbReference type="GO" id="GO:0005886">
    <property type="term" value="C:plasma membrane"/>
    <property type="evidence" value="ECO:0007669"/>
    <property type="project" value="UniProtKB-SubCell"/>
</dbReference>
<evidence type="ECO:0000256" key="7">
    <source>
        <dbReference type="SAM" id="Phobius"/>
    </source>
</evidence>
<feature type="transmembrane region" description="Helical" evidence="7">
    <location>
        <begin position="139"/>
        <end position="170"/>
    </location>
</feature>
<comment type="subcellular location">
    <subcellularLocation>
        <location evidence="1">Cell membrane</location>
        <topology evidence="1">Multi-pass membrane protein</topology>
    </subcellularLocation>
</comment>
<organism evidence="8">
    <name type="scientific">hydrothermal vent metagenome</name>
    <dbReference type="NCBI Taxonomy" id="652676"/>
    <lineage>
        <taxon>unclassified sequences</taxon>
        <taxon>metagenomes</taxon>
        <taxon>ecological metagenomes</taxon>
    </lineage>
</organism>
<feature type="transmembrane region" description="Helical" evidence="7">
    <location>
        <begin position="75"/>
        <end position="93"/>
    </location>
</feature>
<evidence type="ECO:0000256" key="3">
    <source>
        <dbReference type="ARBA" id="ARBA00022475"/>
    </source>
</evidence>
<sequence>MAWTIYLAVLAAGFAAGFINTLAGSGSLITLPLLIFLGIPATVANGTNRVGVLFQNIVSVGSFRRQKMLDVRGGLILSAPAILGSTIGANIAVGLNETLMRQAIGVLMVVMLIVILLRPKRWLLGELEQMGERPSLLQLIMFFFIGMYGGFLQAGVGIFLLAGLVLGIGYDLVRANAVKVLIVLAFTISALIVFVLNDQVLWGMGFLLAVGNSLGAWAAARMAVERGANFVRWLLIAVVTVSAANLLGMFGWIGKLVN</sequence>
<proteinExistence type="predicted"/>
<feature type="transmembrane region" description="Helical" evidence="7">
    <location>
        <begin position="99"/>
        <end position="118"/>
    </location>
</feature>
<evidence type="ECO:0008006" key="9">
    <source>
        <dbReference type="Google" id="ProtNLM"/>
    </source>
</evidence>
<keyword evidence="3" id="KW-1003">Cell membrane</keyword>
<dbReference type="PANTHER" id="PTHR30269">
    <property type="entry name" value="TRANSMEMBRANE PROTEIN YFCA"/>
    <property type="match status" value="1"/>
</dbReference>
<evidence type="ECO:0000256" key="6">
    <source>
        <dbReference type="ARBA" id="ARBA00023136"/>
    </source>
</evidence>
<feature type="transmembrane region" description="Helical" evidence="7">
    <location>
        <begin position="203"/>
        <end position="224"/>
    </location>
</feature>
<dbReference type="PANTHER" id="PTHR30269:SF0">
    <property type="entry name" value="MEMBRANE TRANSPORTER PROTEIN YFCA-RELATED"/>
    <property type="match status" value="1"/>
</dbReference>